<proteinExistence type="predicted"/>
<evidence type="ECO:0000313" key="1">
    <source>
        <dbReference type="EMBL" id="QDF19546.1"/>
    </source>
</evidence>
<keyword evidence="2" id="KW-1185">Reference proteome</keyword>
<name>A0A4Y6ELE7_9CAUD</name>
<dbReference type="GeneID" id="77924995"/>
<accession>A0A4Y6ELE7</accession>
<reference evidence="1 2" key="1">
    <citation type="submission" date="2019-05" db="EMBL/GenBank/DDBJ databases">
        <authorList>
            <person name="Randall S.G."/>
            <person name="Ball S.L."/>
            <person name="Breitenberger C.A."/>
            <person name="Daniels C.J."/>
            <person name="Garlena R.A."/>
            <person name="Russell D.A."/>
            <person name="Pope W.H."/>
            <person name="Jacobs-Sera D."/>
            <person name="Hatfull G.F."/>
        </authorList>
    </citation>
    <scope>NUCLEOTIDE SEQUENCE [LARGE SCALE GENOMIC DNA]</scope>
</reference>
<organism evidence="1 2">
    <name type="scientific">Arthrobacter phage Kumotta</name>
    <dbReference type="NCBI Taxonomy" id="2588498"/>
    <lineage>
        <taxon>Viruses</taxon>
        <taxon>Duplodnaviria</taxon>
        <taxon>Heunggongvirae</taxon>
        <taxon>Uroviricota</taxon>
        <taxon>Caudoviricetes</taxon>
        <taxon>Kumottavirus</taxon>
        <taxon>Kumottavirus kumotta</taxon>
    </lineage>
</organism>
<evidence type="ECO:0000313" key="2">
    <source>
        <dbReference type="Proteomes" id="UP000316421"/>
    </source>
</evidence>
<dbReference type="KEGG" id="vg:77924995"/>
<sequence>MTTIQARRSGKKRKNAHEYTPEEMAMMLQVAREKRERDAIKAYAARKRAS</sequence>
<dbReference type="Proteomes" id="UP000316421">
    <property type="component" value="Segment"/>
</dbReference>
<dbReference type="EMBL" id="MK977703">
    <property type="protein sequence ID" value="QDF19546.1"/>
    <property type="molecule type" value="Genomic_DNA"/>
</dbReference>
<dbReference type="RefSeq" id="YP_010649443.1">
    <property type="nucleotide sequence ID" value="NC_070768.1"/>
</dbReference>
<protein>
    <submittedName>
        <fullName evidence="1">Uncharacterized protein</fullName>
    </submittedName>
</protein>
<gene>
    <name evidence="1" type="primary">36</name>
    <name evidence="1" type="ORF">SEA_KUMOTTA_36</name>
</gene>